<gene>
    <name evidence="2" type="ORF">B0J15DRAFT_472443</name>
</gene>
<proteinExistence type="predicted"/>
<name>A0A9P9JX43_FUSSL</name>
<evidence type="ECO:0000313" key="3">
    <source>
        <dbReference type="Proteomes" id="UP000736672"/>
    </source>
</evidence>
<accession>A0A9P9JX43</accession>
<protein>
    <submittedName>
        <fullName evidence="2">Uncharacterized protein</fullName>
    </submittedName>
</protein>
<dbReference type="OrthoDB" id="5332281at2759"/>
<comment type="caution">
    <text evidence="2">The sequence shown here is derived from an EMBL/GenBank/DDBJ whole genome shotgun (WGS) entry which is preliminary data.</text>
</comment>
<feature type="transmembrane region" description="Helical" evidence="1">
    <location>
        <begin position="243"/>
        <end position="260"/>
    </location>
</feature>
<dbReference type="InterPro" id="IPR021840">
    <property type="entry name" value="DUF3433"/>
</dbReference>
<keyword evidence="1" id="KW-0472">Membrane</keyword>
<feature type="transmembrane region" description="Helical" evidence="1">
    <location>
        <begin position="38"/>
        <end position="59"/>
    </location>
</feature>
<feature type="transmembrane region" description="Helical" evidence="1">
    <location>
        <begin position="272"/>
        <end position="291"/>
    </location>
</feature>
<dbReference type="Proteomes" id="UP000736672">
    <property type="component" value="Unassembled WGS sequence"/>
</dbReference>
<dbReference type="PANTHER" id="PTHR37544">
    <property type="entry name" value="SPRAY-RELATED"/>
    <property type="match status" value="1"/>
</dbReference>
<organism evidence="2 3">
    <name type="scientific">Fusarium solani</name>
    <name type="common">Filamentous fungus</name>
    <dbReference type="NCBI Taxonomy" id="169388"/>
    <lineage>
        <taxon>Eukaryota</taxon>
        <taxon>Fungi</taxon>
        <taxon>Dikarya</taxon>
        <taxon>Ascomycota</taxon>
        <taxon>Pezizomycotina</taxon>
        <taxon>Sordariomycetes</taxon>
        <taxon>Hypocreomycetidae</taxon>
        <taxon>Hypocreales</taxon>
        <taxon>Nectriaceae</taxon>
        <taxon>Fusarium</taxon>
        <taxon>Fusarium solani species complex</taxon>
    </lineage>
</organism>
<keyword evidence="1" id="KW-0812">Transmembrane</keyword>
<dbReference type="Pfam" id="PF11915">
    <property type="entry name" value="DUF3433"/>
    <property type="match status" value="1"/>
</dbReference>
<dbReference type="AlphaFoldDB" id="A0A9P9JX43"/>
<sequence length="397" mass="43165">MPASVTREFARQSLLVLKLRRADAKGRKTENRLHMRRLAVWIMAGGFHVLAIICLLLLWSTQPVAGIPPISASIPSHAAILANSPDAQAALAGTGHLSECELKKRLAGLQFSAAADQDGHLRLRTGTLSASFSPLSRPQRKTKPKRRFWLPLAVRLPVVGITFTAPFVLIGVLELLHRFLRDKDHLLVVGAKDSDASSYIIRLISTLMVFGLATMINNLDFTIVPFAPYSSLRSGSVSAERSILFHLLSVNPFLVLFKALQHGQLGTAASNAATLIAGFLAIIVSGLWVPMDSRVVEQPTTVTVDSWDLAWLAGPTNDGGAGVGLNLIRHGGAVTPVTIWKDLVVPRISLPLHDTYDAYREVSSTFDVLALQPVLNCTVLPQEAISTPLLELWRRTP</sequence>
<dbReference type="EMBL" id="JAGTJS010000030">
    <property type="protein sequence ID" value="KAH7232034.1"/>
    <property type="molecule type" value="Genomic_DNA"/>
</dbReference>
<keyword evidence="3" id="KW-1185">Reference proteome</keyword>
<reference evidence="2" key="1">
    <citation type="journal article" date="2021" name="Nat. Commun.">
        <title>Genetic determinants of endophytism in the Arabidopsis root mycobiome.</title>
        <authorList>
            <person name="Mesny F."/>
            <person name="Miyauchi S."/>
            <person name="Thiergart T."/>
            <person name="Pickel B."/>
            <person name="Atanasova L."/>
            <person name="Karlsson M."/>
            <person name="Huettel B."/>
            <person name="Barry K.W."/>
            <person name="Haridas S."/>
            <person name="Chen C."/>
            <person name="Bauer D."/>
            <person name="Andreopoulos W."/>
            <person name="Pangilinan J."/>
            <person name="LaButti K."/>
            <person name="Riley R."/>
            <person name="Lipzen A."/>
            <person name="Clum A."/>
            <person name="Drula E."/>
            <person name="Henrissat B."/>
            <person name="Kohler A."/>
            <person name="Grigoriev I.V."/>
            <person name="Martin F.M."/>
            <person name="Hacquard S."/>
        </authorList>
    </citation>
    <scope>NUCLEOTIDE SEQUENCE</scope>
    <source>
        <strain evidence="2">FSSC 5 MPI-SDFR-AT-0091</strain>
    </source>
</reference>
<dbReference type="PANTHER" id="PTHR37544:SF1">
    <property type="entry name" value="PHOSPHORIBOSYLAMINOIMIDAZOLE-SUCCINOCARBOXAMIDE SYNTHASE"/>
    <property type="match status" value="1"/>
</dbReference>
<evidence type="ECO:0000313" key="2">
    <source>
        <dbReference type="EMBL" id="KAH7232034.1"/>
    </source>
</evidence>
<feature type="transmembrane region" description="Helical" evidence="1">
    <location>
        <begin position="196"/>
        <end position="216"/>
    </location>
</feature>
<feature type="transmembrane region" description="Helical" evidence="1">
    <location>
        <begin position="152"/>
        <end position="176"/>
    </location>
</feature>
<keyword evidence="1" id="KW-1133">Transmembrane helix</keyword>
<evidence type="ECO:0000256" key="1">
    <source>
        <dbReference type="SAM" id="Phobius"/>
    </source>
</evidence>